<dbReference type="RefSeq" id="WP_114828723.1">
    <property type="nucleotide sequence ID" value="NZ_QQTO01000001.1"/>
</dbReference>
<keyword evidence="1" id="KW-0812">Transmembrane</keyword>
<evidence type="ECO:0000256" key="1">
    <source>
        <dbReference type="SAM" id="Phobius"/>
    </source>
</evidence>
<reference evidence="3" key="1">
    <citation type="submission" date="2018-07" db="EMBL/GenBank/DDBJ databases">
        <authorList>
            <person name="Safronova V.I."/>
            <person name="Chirak E.R."/>
            <person name="Sazanova A.L."/>
        </authorList>
    </citation>
    <scope>NUCLEOTIDE SEQUENCE [LARGE SCALE GENOMIC DNA]</scope>
    <source>
        <strain evidence="3">RCAM04685</strain>
    </source>
</reference>
<sequence>MLNDSLAPIGRAFAFFGIMAAVIGALTLGADVQGSADQSSATIAQLKQRQNLPAETEFASVDPAHRTADRTKRAIATSQEAHLANPDRAILR</sequence>
<gene>
    <name evidence="2" type="ORF">DWE98_08300</name>
</gene>
<dbReference type="EMBL" id="QQTP01000003">
    <property type="protein sequence ID" value="RDJ26841.1"/>
    <property type="molecule type" value="Genomic_DNA"/>
</dbReference>
<name>A0A370L8X4_9HYPH</name>
<dbReference type="OrthoDB" id="8162990at2"/>
<comment type="caution">
    <text evidence="2">The sequence shown here is derived from an EMBL/GenBank/DDBJ whole genome shotgun (WGS) entry which is preliminary data.</text>
</comment>
<feature type="transmembrane region" description="Helical" evidence="1">
    <location>
        <begin position="12"/>
        <end position="30"/>
    </location>
</feature>
<protein>
    <submittedName>
        <fullName evidence="2">Uncharacterized protein</fullName>
    </submittedName>
</protein>
<accession>A0A370L8X4</accession>
<keyword evidence="1" id="KW-0472">Membrane</keyword>
<organism evidence="2 3">
    <name type="scientific">Bosea caraganae</name>
    <dbReference type="NCBI Taxonomy" id="2763117"/>
    <lineage>
        <taxon>Bacteria</taxon>
        <taxon>Pseudomonadati</taxon>
        <taxon>Pseudomonadota</taxon>
        <taxon>Alphaproteobacteria</taxon>
        <taxon>Hyphomicrobiales</taxon>
        <taxon>Boseaceae</taxon>
        <taxon>Bosea</taxon>
    </lineage>
</organism>
<dbReference type="AlphaFoldDB" id="A0A370L8X4"/>
<evidence type="ECO:0000313" key="3">
    <source>
        <dbReference type="Proteomes" id="UP000255207"/>
    </source>
</evidence>
<evidence type="ECO:0000313" key="2">
    <source>
        <dbReference type="EMBL" id="RDJ26841.1"/>
    </source>
</evidence>
<keyword evidence="3" id="KW-1185">Reference proteome</keyword>
<proteinExistence type="predicted"/>
<dbReference type="Proteomes" id="UP000255207">
    <property type="component" value="Unassembled WGS sequence"/>
</dbReference>
<keyword evidence="1" id="KW-1133">Transmembrane helix</keyword>